<evidence type="ECO:0000256" key="3">
    <source>
        <dbReference type="ARBA" id="ARBA00007063"/>
    </source>
</evidence>
<evidence type="ECO:0000313" key="13">
    <source>
        <dbReference type="EMBL" id="OEU10286.1"/>
    </source>
</evidence>
<name>A0A1E7EWP8_9STRA</name>
<evidence type="ECO:0000256" key="5">
    <source>
        <dbReference type="ARBA" id="ARBA00022679"/>
    </source>
</evidence>
<dbReference type="GO" id="GO:0005789">
    <property type="term" value="C:endoplasmic reticulum membrane"/>
    <property type="evidence" value="ECO:0007669"/>
    <property type="project" value="UniProtKB-SubCell"/>
</dbReference>
<keyword evidence="8 12" id="KW-1133">Transmembrane helix</keyword>
<evidence type="ECO:0000256" key="11">
    <source>
        <dbReference type="ARBA" id="ARBA00048899"/>
    </source>
</evidence>
<feature type="transmembrane region" description="Helical" evidence="12">
    <location>
        <begin position="297"/>
        <end position="319"/>
    </location>
</feature>
<evidence type="ECO:0000256" key="12">
    <source>
        <dbReference type="RuleBase" id="RU363075"/>
    </source>
</evidence>
<evidence type="ECO:0000256" key="10">
    <source>
        <dbReference type="ARBA" id="ARBA00044721"/>
    </source>
</evidence>
<keyword evidence="4 12" id="KW-0328">Glycosyltransferase</keyword>
<dbReference type="EC" id="2.4.1.-" evidence="12"/>
<reference evidence="13 14" key="1">
    <citation type="submission" date="2016-09" db="EMBL/GenBank/DDBJ databases">
        <title>Extensive genetic diversity and differential bi-allelic expression allows diatom success in the polar Southern Ocean.</title>
        <authorList>
            <consortium name="DOE Joint Genome Institute"/>
            <person name="Mock T."/>
            <person name="Otillar R.P."/>
            <person name="Strauss J."/>
            <person name="Dupont C."/>
            <person name="Frickenhaus S."/>
            <person name="Maumus F."/>
            <person name="Mcmullan M."/>
            <person name="Sanges R."/>
            <person name="Schmutz J."/>
            <person name="Toseland A."/>
            <person name="Valas R."/>
            <person name="Veluchamy A."/>
            <person name="Ward B.J."/>
            <person name="Allen A."/>
            <person name="Barry K."/>
            <person name="Falciatore A."/>
            <person name="Ferrante M."/>
            <person name="Fortunato A.E."/>
            <person name="Gloeckner G."/>
            <person name="Gruber A."/>
            <person name="Hipkin R."/>
            <person name="Janech M."/>
            <person name="Kroth P."/>
            <person name="Leese F."/>
            <person name="Lindquist E."/>
            <person name="Lyon B.R."/>
            <person name="Martin J."/>
            <person name="Mayer C."/>
            <person name="Parker M."/>
            <person name="Quesneville H."/>
            <person name="Raymond J."/>
            <person name="Uhlig C."/>
            <person name="Valentin K.U."/>
            <person name="Worden A.Z."/>
            <person name="Armbrust E.V."/>
            <person name="Bowler C."/>
            <person name="Green B."/>
            <person name="Moulton V."/>
            <person name="Van Oosterhout C."/>
            <person name="Grigoriev I."/>
        </authorList>
    </citation>
    <scope>NUCLEOTIDE SEQUENCE [LARGE SCALE GENOMIC DNA]</scope>
    <source>
        <strain evidence="13 14">CCMP1102</strain>
    </source>
</reference>
<organism evidence="13 14">
    <name type="scientific">Fragilariopsis cylindrus CCMP1102</name>
    <dbReference type="NCBI Taxonomy" id="635003"/>
    <lineage>
        <taxon>Eukaryota</taxon>
        <taxon>Sar</taxon>
        <taxon>Stramenopiles</taxon>
        <taxon>Ochrophyta</taxon>
        <taxon>Bacillariophyta</taxon>
        <taxon>Bacillariophyceae</taxon>
        <taxon>Bacillariophycidae</taxon>
        <taxon>Bacillariales</taxon>
        <taxon>Bacillariaceae</taxon>
        <taxon>Fragilariopsis</taxon>
    </lineage>
</organism>
<dbReference type="UniPathway" id="UPA00378"/>
<sequence>MAARRIGFWLSITFLFVSCLYDLISCPHSKVEESFQLQATHDLYYHGISPALQRHTLSGWEMKMIQLFHMTIYIVPRTFAGPIILSFLSRFILLPCILLNIEVDPNFVQFLARFCLMLFNVFGWVRLALVVDRIPGILSSSSTSSSPFNITTGSWLLLITASQFHIPFYSSRMLPNTFALSIVLQSYAYWIQNRIKPAATLLVIGTVIFRCDLLLLLGSMGMSWLFHRQISIPTALKIGILTGIVSLILTVPIDSLLWQRIVWPEGEVLYFNTVLGKSKEYGLSPWHWYFTTALPKAMLFTLLLVPLSIFRIAEVLVAMEQRWRDPKINEDNHNNDNNRAVNGSNWLPVSTSMLVDTQWSRFILPIFGFVGLYSFLGHKEMRFIFPALPILNLGAAVGLSKLARLAFPSPLYNKDKGYVVSFIARFGFGCGLLCLILTLCGSLAFVAVSKSNYSGGDALRELSLHVQNVASSASSNDDDVSKNNLSPIYVHVDVAAAMSGVSLFGQRAAAQTVTSPSIEWKFSKDGYEEGMSVGQDDGYEQFTHLLSEDPNISPSIFNVIHTQQGKPRLSLRERKIVTEDTIFILERRNWT</sequence>
<dbReference type="PROSITE" id="PS51257">
    <property type="entry name" value="PROKAR_LIPOPROTEIN"/>
    <property type="match status" value="1"/>
</dbReference>
<comment type="similarity">
    <text evidence="3 12">Belongs to the glycosyltransferase 22 family.</text>
</comment>
<dbReference type="Pfam" id="PF03901">
    <property type="entry name" value="Glyco_transf_22"/>
    <property type="match status" value="1"/>
</dbReference>
<proteinExistence type="inferred from homology"/>
<evidence type="ECO:0000256" key="4">
    <source>
        <dbReference type="ARBA" id="ARBA00022676"/>
    </source>
</evidence>
<evidence type="ECO:0000256" key="7">
    <source>
        <dbReference type="ARBA" id="ARBA00022824"/>
    </source>
</evidence>
<evidence type="ECO:0000313" key="14">
    <source>
        <dbReference type="Proteomes" id="UP000095751"/>
    </source>
</evidence>
<feature type="transmembrane region" description="Helical" evidence="12">
    <location>
        <begin position="173"/>
        <end position="191"/>
    </location>
</feature>
<protein>
    <recommendedName>
        <fullName evidence="12">Mannosyltransferase</fullName>
        <ecNumber evidence="12">2.4.1.-</ecNumber>
    </recommendedName>
</protein>
<dbReference type="InParanoid" id="A0A1E7EWP8"/>
<gene>
    <name evidence="13" type="ORF">FRACYDRAFT_247580</name>
</gene>
<dbReference type="KEGG" id="fcy:FRACYDRAFT_247580"/>
<feature type="transmembrane region" description="Helical" evidence="12">
    <location>
        <begin position="198"/>
        <end position="218"/>
    </location>
</feature>
<evidence type="ECO:0000256" key="2">
    <source>
        <dbReference type="ARBA" id="ARBA00004922"/>
    </source>
</evidence>
<feature type="transmembrane region" description="Helical" evidence="12">
    <location>
        <begin position="383"/>
        <end position="403"/>
    </location>
</feature>
<dbReference type="PANTHER" id="PTHR22760:SF1">
    <property type="entry name" value="DOL-P-MAN:MAN(7)GLCNAC(2)-PP-DOL ALPHA-1,6-MANNOSYLTRANSFERASE"/>
    <property type="match status" value="1"/>
</dbReference>
<dbReference type="AlphaFoldDB" id="A0A1E7EWP8"/>
<feature type="transmembrane region" description="Helical" evidence="12">
    <location>
        <begin position="6"/>
        <end position="24"/>
    </location>
</feature>
<dbReference type="PANTHER" id="PTHR22760">
    <property type="entry name" value="GLYCOSYLTRANSFERASE"/>
    <property type="match status" value="1"/>
</dbReference>
<comment type="function">
    <text evidence="10">Mannosyltransferase that operates in the biosynthetic pathway of dolichol-linked oligosaccharides, the glycan precursors employed in protein asparagine (N)-glycosylation. The assembly of dolichol-linked oligosaccharides begins on the cytosolic side of the endoplasmic reticulum membrane and finishes in its lumen. The sequential addition of sugars to dolichol pyrophosphate produces dolichol-linked oligosaccharides containing fourteen sugars, including two GlcNAcs, nine mannoses and three glucoses. Once assembled, the oligosaccharide is transferred from the lipid to nascent proteins by oligosaccharyltransferases. In the lumen of the endoplasmic reticulum, adds the eighth mannose residue in an alpha-1,6 linkage onto Man(7)GlcNAc(2)-PP-dolichol to produce Man(8)GlcNAc(2)-PP-dolichol.</text>
</comment>
<keyword evidence="9 12" id="KW-0472">Membrane</keyword>
<evidence type="ECO:0000256" key="1">
    <source>
        <dbReference type="ARBA" id="ARBA00004477"/>
    </source>
</evidence>
<evidence type="ECO:0000256" key="9">
    <source>
        <dbReference type="ARBA" id="ARBA00023136"/>
    </source>
</evidence>
<feature type="transmembrane region" description="Helical" evidence="12">
    <location>
        <begin position="359"/>
        <end position="376"/>
    </location>
</feature>
<dbReference type="EMBL" id="KV784373">
    <property type="protein sequence ID" value="OEU10286.1"/>
    <property type="molecule type" value="Genomic_DNA"/>
</dbReference>
<dbReference type="InterPro" id="IPR005599">
    <property type="entry name" value="GPI_mannosylTrfase"/>
</dbReference>
<comment type="subcellular location">
    <subcellularLocation>
        <location evidence="1 12">Endoplasmic reticulum membrane</location>
        <topology evidence="1 12">Multi-pass membrane protein</topology>
    </subcellularLocation>
</comment>
<comment type="pathway">
    <text evidence="2">Protein modification; protein glycosylation.</text>
</comment>
<feature type="transmembrane region" description="Helical" evidence="12">
    <location>
        <begin position="79"/>
        <end position="101"/>
    </location>
</feature>
<keyword evidence="7 12" id="KW-0256">Endoplasmic reticulum</keyword>
<feature type="transmembrane region" description="Helical" evidence="12">
    <location>
        <begin position="107"/>
        <end position="127"/>
    </location>
</feature>
<accession>A0A1E7EWP8</accession>
<keyword evidence="14" id="KW-1185">Reference proteome</keyword>
<dbReference type="Proteomes" id="UP000095751">
    <property type="component" value="Unassembled WGS sequence"/>
</dbReference>
<keyword evidence="6 12" id="KW-0812">Transmembrane</keyword>
<feature type="transmembrane region" description="Helical" evidence="12">
    <location>
        <begin position="230"/>
        <end position="251"/>
    </location>
</feature>
<evidence type="ECO:0000256" key="6">
    <source>
        <dbReference type="ARBA" id="ARBA00022692"/>
    </source>
</evidence>
<comment type="catalytic activity">
    <reaction evidence="11">
        <text>an alpha-D-Man-(1-&gt;2)-alpha-D-Man-(1-&gt;2)-alpha-D-Man-(1-&gt;3)-[alpha-D-Man-(1-&gt;2)-alpha-D-Man-(1-&gt;3)-alpha-D-Man-(1-&gt;6)]-beta-D-Man-(1-&gt;4)-beta-D-GlcNAc-(1-&gt;4)-alpha-D-GlcNAc-diphospho-di-trans,poly-cis-dolichol + a di-trans,poly-cis-dolichyl beta-D-mannosyl phosphate = an alpha-D-Man-(1-&gt;2)-alpha-D-Man-(1-&gt;2)-alpha-D-Man-(1-&gt;3)-[alpha-D-Man-(1-&gt;2)-alpha-D-Man-(1-&gt;3)-[alpha-D-Man-(1-&gt;6)]-alpha-D-Man-(1-&gt;6)]-beta-D-Man-(1-&gt;4)-beta-D-GlcNAc-(1-&gt;4)-alpha-D-GlcNAc-diphospho-di-trans,poly-cis-dolichol + a di-trans,poly-cis-dolichyl phosphate + H(+)</text>
        <dbReference type="Rhea" id="RHEA:29535"/>
        <dbReference type="Rhea" id="RHEA-COMP:19498"/>
        <dbReference type="Rhea" id="RHEA-COMP:19501"/>
        <dbReference type="Rhea" id="RHEA-COMP:19518"/>
        <dbReference type="Rhea" id="RHEA-COMP:19519"/>
        <dbReference type="ChEBI" id="CHEBI:15378"/>
        <dbReference type="ChEBI" id="CHEBI:57683"/>
        <dbReference type="ChEBI" id="CHEBI:58211"/>
        <dbReference type="ChEBI" id="CHEBI:132517"/>
        <dbReference type="ChEBI" id="CHEBI:132519"/>
        <dbReference type="EC" id="2.4.1.260"/>
    </reaction>
    <physiologicalReaction direction="left-to-right" evidence="11">
        <dbReference type="Rhea" id="RHEA:29536"/>
    </physiologicalReaction>
</comment>
<dbReference type="GO" id="GO:0006487">
    <property type="term" value="P:protein N-linked glycosylation"/>
    <property type="evidence" value="ECO:0007669"/>
    <property type="project" value="TreeGrafter"/>
</dbReference>
<feature type="transmembrane region" description="Helical" evidence="12">
    <location>
        <begin position="423"/>
        <end position="448"/>
    </location>
</feature>
<dbReference type="GO" id="GO:0052917">
    <property type="term" value="F:dol-P-Man:Man(7)GlcNAc(2)-PP-Dol alpha-1,6-mannosyltransferase activity"/>
    <property type="evidence" value="ECO:0007669"/>
    <property type="project" value="UniProtKB-EC"/>
</dbReference>
<evidence type="ECO:0000256" key="8">
    <source>
        <dbReference type="ARBA" id="ARBA00022989"/>
    </source>
</evidence>
<dbReference type="OrthoDB" id="19039at2759"/>
<keyword evidence="5 13" id="KW-0808">Transferase</keyword>